<dbReference type="Proteomes" id="UP000509302">
    <property type="component" value="Chromosome"/>
</dbReference>
<sequence>MSRITTGKYGFALLLFIFPLILSAQKNYREGYVVLNNHDTIYGMVADRKEGAFATLYDRIRFKGKKKKRKYAPKQISAYKIGEKLYHSVWFDRSDNPFNGKVYIAPDKGEKVFLWVRETGPVTRYIYELQDQGESLIWEVNYFLREGDTYMIRADQGVFGLKRKRLIRFFSDCPPLVQKLSNNEIKHASEVALFYNDWKMNQ</sequence>
<accession>A0A7H9APS8</accession>
<evidence type="ECO:0000313" key="1">
    <source>
        <dbReference type="EMBL" id="QLG45424.1"/>
    </source>
</evidence>
<gene>
    <name evidence="1" type="ORF">HYG79_08710</name>
</gene>
<proteinExistence type="predicted"/>
<name>A0A7H9APS8_9FLAO</name>
<dbReference type="EMBL" id="CP058595">
    <property type="protein sequence ID" value="QLG45424.1"/>
    <property type="molecule type" value="Genomic_DNA"/>
</dbReference>
<organism evidence="1 2">
    <name type="scientific">Costertonia aggregata</name>
    <dbReference type="NCBI Taxonomy" id="343403"/>
    <lineage>
        <taxon>Bacteria</taxon>
        <taxon>Pseudomonadati</taxon>
        <taxon>Bacteroidota</taxon>
        <taxon>Flavobacteriia</taxon>
        <taxon>Flavobacteriales</taxon>
        <taxon>Flavobacteriaceae</taxon>
        <taxon>Costertonia</taxon>
    </lineage>
</organism>
<protein>
    <submittedName>
        <fullName evidence="1">Uncharacterized protein</fullName>
    </submittedName>
</protein>
<reference evidence="1 2" key="1">
    <citation type="journal article" date="2006" name="Int. J. Syst. Evol. Microbiol.">
        <title>Costertonia aggregata gen. nov., sp. nov., a mesophilic marine bacterium of the family Flavobacteriaceae, isolated from a mature biofilm.</title>
        <authorList>
            <person name="Kwon K.K."/>
            <person name="Lee Y.K."/>
            <person name="Lee H.K."/>
        </authorList>
    </citation>
    <scope>NUCLEOTIDE SEQUENCE [LARGE SCALE GENOMIC DNA]</scope>
    <source>
        <strain evidence="1 2">KCCM 42265</strain>
    </source>
</reference>
<evidence type="ECO:0000313" key="2">
    <source>
        <dbReference type="Proteomes" id="UP000509302"/>
    </source>
</evidence>
<dbReference type="AlphaFoldDB" id="A0A7H9APS8"/>
<dbReference type="KEGG" id="cagg:HYG79_08710"/>
<dbReference type="RefSeq" id="WP_179241713.1">
    <property type="nucleotide sequence ID" value="NZ_CP058595.1"/>
</dbReference>
<keyword evidence="2" id="KW-1185">Reference proteome</keyword>